<gene>
    <name evidence="3" type="ORF">GH723_04065</name>
</gene>
<dbReference type="Gene3D" id="2.40.160.210">
    <property type="entry name" value="Acyl-CoA thioesterase, double hotdog domain"/>
    <property type="match status" value="1"/>
</dbReference>
<evidence type="ECO:0000259" key="1">
    <source>
        <dbReference type="Pfam" id="PF13622"/>
    </source>
</evidence>
<dbReference type="InterPro" id="IPR029069">
    <property type="entry name" value="HotDog_dom_sf"/>
</dbReference>
<evidence type="ECO:0000259" key="2">
    <source>
        <dbReference type="Pfam" id="PF20789"/>
    </source>
</evidence>
<dbReference type="SUPFAM" id="SSF54637">
    <property type="entry name" value="Thioesterase/thiol ester dehydrase-isomerase"/>
    <property type="match status" value="2"/>
</dbReference>
<dbReference type="KEGG" id="atq:GH723_04065"/>
<dbReference type="EMBL" id="CP045851">
    <property type="protein sequence ID" value="QGG94342.1"/>
    <property type="molecule type" value="Genomic_DNA"/>
</dbReference>
<dbReference type="InterPro" id="IPR042171">
    <property type="entry name" value="Acyl-CoA_hotdog"/>
</dbReference>
<dbReference type="RefSeq" id="WP_153758448.1">
    <property type="nucleotide sequence ID" value="NZ_CP045851.1"/>
</dbReference>
<feature type="domain" description="Acyl-CoA thioesterase-like N-terminal HotDog" evidence="1">
    <location>
        <begin position="39"/>
        <end position="116"/>
    </location>
</feature>
<keyword evidence="4" id="KW-1185">Reference proteome</keyword>
<accession>A0A5Q2RHJ2</accession>
<reference evidence="3 4" key="1">
    <citation type="submission" date="2019-11" db="EMBL/GenBank/DDBJ databases">
        <authorList>
            <person name="He Y."/>
        </authorList>
    </citation>
    <scope>NUCLEOTIDE SEQUENCE [LARGE SCALE GENOMIC DNA]</scope>
    <source>
        <strain evidence="3 4">SCSIO 58843</strain>
    </source>
</reference>
<evidence type="ECO:0000313" key="3">
    <source>
        <dbReference type="EMBL" id="QGG94342.1"/>
    </source>
</evidence>
<proteinExistence type="predicted"/>
<name>A0A5Q2RHJ2_9ACTN</name>
<dbReference type="Pfam" id="PF20789">
    <property type="entry name" value="4HBT_3C"/>
    <property type="match status" value="1"/>
</dbReference>
<dbReference type="Pfam" id="PF13622">
    <property type="entry name" value="4HBT_3"/>
    <property type="match status" value="1"/>
</dbReference>
<dbReference type="InterPro" id="IPR049450">
    <property type="entry name" value="ACOT8-like_C"/>
</dbReference>
<evidence type="ECO:0000313" key="4">
    <source>
        <dbReference type="Proteomes" id="UP000334019"/>
    </source>
</evidence>
<dbReference type="InterPro" id="IPR049449">
    <property type="entry name" value="TesB_ACOT8-like_N"/>
</dbReference>
<protein>
    <submittedName>
        <fullName evidence="3">Thioesterase family protein</fullName>
    </submittedName>
</protein>
<sequence length="276" mass="28430">MTATPAAVTTSVGDRPAPSLGALLAAPPTDRLQTRPDLHGFGGLHGGFALARLTASMRAHATTGEVRSVTARFHRTLRDDATVDTAVVHSGRSTTTVAARAATDAGPAVDAVALFGAPRRNPWTAVAPVAPEAPPPDDLGVFAVPTELVPIAAHIEVRPVSAALPYTGGTDPELVAWLRLLGDDAPPDLHRLLVLADALAPSYAAVMSAPDPVPTVELTVRPSPGLAGAHSPWVLVRATTRAAHDDGWVDEVIDVWGADGTHLAGAHQLRVVTSAS</sequence>
<organism evidence="3 4">
    <name type="scientific">Actinomarinicola tropica</name>
    <dbReference type="NCBI Taxonomy" id="2789776"/>
    <lineage>
        <taxon>Bacteria</taxon>
        <taxon>Bacillati</taxon>
        <taxon>Actinomycetota</taxon>
        <taxon>Acidimicrobiia</taxon>
        <taxon>Acidimicrobiales</taxon>
        <taxon>Iamiaceae</taxon>
        <taxon>Actinomarinicola</taxon>
    </lineage>
</organism>
<dbReference type="AlphaFoldDB" id="A0A5Q2RHJ2"/>
<feature type="domain" description="Acyl-CoA thioesterase-like C-terminal" evidence="2">
    <location>
        <begin position="141"/>
        <end position="271"/>
    </location>
</feature>
<dbReference type="Proteomes" id="UP000334019">
    <property type="component" value="Chromosome"/>
</dbReference>